<evidence type="ECO:0000313" key="11">
    <source>
        <dbReference type="Proteomes" id="UP000094527"/>
    </source>
</evidence>
<gene>
    <name evidence="10" type="ORF">Ocin01_11117</name>
</gene>
<keyword evidence="9" id="KW-0472">Membrane</keyword>
<protein>
    <recommendedName>
        <fullName evidence="9">Nuclear pore complex protein Nup85</fullName>
    </recommendedName>
</protein>
<comment type="subunit">
    <text evidence="9">Component of the nuclear pore complex (NPC).</text>
</comment>
<dbReference type="GO" id="GO:0006406">
    <property type="term" value="P:mRNA export from nucleus"/>
    <property type="evidence" value="ECO:0007669"/>
    <property type="project" value="TreeGrafter"/>
</dbReference>
<dbReference type="GO" id="GO:0031080">
    <property type="term" value="C:nuclear pore outer ring"/>
    <property type="evidence" value="ECO:0007669"/>
    <property type="project" value="TreeGrafter"/>
</dbReference>
<keyword evidence="3 9" id="KW-0813">Transport</keyword>
<dbReference type="EMBL" id="LJIJ01000652">
    <property type="protein sequence ID" value="ODM95574.1"/>
    <property type="molecule type" value="Genomic_DNA"/>
</dbReference>
<accession>A0A1D2MRZ2</accession>
<comment type="function">
    <text evidence="9">Functions as a component of the nuclear pore complex (NPC).</text>
</comment>
<evidence type="ECO:0000256" key="8">
    <source>
        <dbReference type="ARBA" id="ARBA00023242"/>
    </source>
</evidence>
<evidence type="ECO:0000256" key="4">
    <source>
        <dbReference type="ARBA" id="ARBA00022816"/>
    </source>
</evidence>
<dbReference type="OrthoDB" id="17644at2759"/>
<evidence type="ECO:0000256" key="9">
    <source>
        <dbReference type="RuleBase" id="RU365073"/>
    </source>
</evidence>
<dbReference type="GO" id="GO:0006606">
    <property type="term" value="P:protein import into nucleus"/>
    <property type="evidence" value="ECO:0007669"/>
    <property type="project" value="TreeGrafter"/>
</dbReference>
<keyword evidence="4 9" id="KW-0509">mRNA transport</keyword>
<dbReference type="GO" id="GO:0045893">
    <property type="term" value="P:positive regulation of DNA-templated transcription"/>
    <property type="evidence" value="ECO:0007669"/>
    <property type="project" value="TreeGrafter"/>
</dbReference>
<dbReference type="OMA" id="ELMEWLN"/>
<dbReference type="Pfam" id="PF07575">
    <property type="entry name" value="Nucleopor_Nup85"/>
    <property type="match status" value="1"/>
</dbReference>
<dbReference type="PANTHER" id="PTHR13373:SF21">
    <property type="entry name" value="NUCLEAR PORE COMPLEX PROTEIN NUP85"/>
    <property type="match status" value="1"/>
</dbReference>
<comment type="caution">
    <text evidence="10">The sequence shown here is derived from an EMBL/GenBank/DDBJ whole genome shotgun (WGS) entry which is preliminary data.</text>
</comment>
<dbReference type="GO" id="GO:0031965">
    <property type="term" value="C:nuclear membrane"/>
    <property type="evidence" value="ECO:0007669"/>
    <property type="project" value="UniProtKB-UniRule"/>
</dbReference>
<evidence type="ECO:0000256" key="7">
    <source>
        <dbReference type="ARBA" id="ARBA00023132"/>
    </source>
</evidence>
<evidence type="ECO:0000256" key="3">
    <source>
        <dbReference type="ARBA" id="ARBA00022448"/>
    </source>
</evidence>
<dbReference type="PANTHER" id="PTHR13373">
    <property type="entry name" value="FROUNT PROTEIN-RELATED"/>
    <property type="match status" value="1"/>
</dbReference>
<dbReference type="STRING" id="48709.A0A1D2MRZ2"/>
<dbReference type="AlphaFoldDB" id="A0A1D2MRZ2"/>
<dbReference type="Proteomes" id="UP000094527">
    <property type="component" value="Unassembled WGS sequence"/>
</dbReference>
<keyword evidence="8 9" id="KW-0539">Nucleus</keyword>
<dbReference type="InterPro" id="IPR011502">
    <property type="entry name" value="Nucleoporin_Nup85"/>
</dbReference>
<organism evidence="10 11">
    <name type="scientific">Orchesella cincta</name>
    <name type="common">Springtail</name>
    <name type="synonym">Podura cincta</name>
    <dbReference type="NCBI Taxonomy" id="48709"/>
    <lineage>
        <taxon>Eukaryota</taxon>
        <taxon>Metazoa</taxon>
        <taxon>Ecdysozoa</taxon>
        <taxon>Arthropoda</taxon>
        <taxon>Hexapoda</taxon>
        <taxon>Collembola</taxon>
        <taxon>Entomobryomorpha</taxon>
        <taxon>Entomobryoidea</taxon>
        <taxon>Orchesellidae</taxon>
        <taxon>Orchesellinae</taxon>
        <taxon>Orchesella</taxon>
    </lineage>
</organism>
<keyword evidence="6 9" id="KW-0811">Translocation</keyword>
<evidence type="ECO:0000256" key="6">
    <source>
        <dbReference type="ARBA" id="ARBA00023010"/>
    </source>
</evidence>
<reference evidence="10 11" key="1">
    <citation type="journal article" date="2016" name="Genome Biol. Evol.">
        <title>Gene Family Evolution Reflects Adaptation to Soil Environmental Stressors in the Genome of the Collembolan Orchesella cincta.</title>
        <authorList>
            <person name="Faddeeva-Vakhrusheva A."/>
            <person name="Derks M.F."/>
            <person name="Anvar S.Y."/>
            <person name="Agamennone V."/>
            <person name="Suring W."/>
            <person name="Smit S."/>
            <person name="van Straalen N.M."/>
            <person name="Roelofs D."/>
        </authorList>
    </citation>
    <scope>NUCLEOTIDE SEQUENCE [LARGE SCALE GENOMIC DNA]</scope>
    <source>
        <tissue evidence="10">Mixed pool</tissue>
    </source>
</reference>
<dbReference type="GO" id="GO:0017056">
    <property type="term" value="F:structural constituent of nuclear pore"/>
    <property type="evidence" value="ECO:0007669"/>
    <property type="project" value="TreeGrafter"/>
</dbReference>
<keyword evidence="5 9" id="KW-0653">Protein transport</keyword>
<evidence type="ECO:0000313" key="10">
    <source>
        <dbReference type="EMBL" id="ODM95574.1"/>
    </source>
</evidence>
<sequence>MVLKSHNFAFDFSGSQVVVTKPNSSELGQLALKHFADEPYMRNFIVSSAEVFVLAQKQFKSCYPDPVPQTTITALSQMYRGIILELVQNLKDVGDLETAALYSNLDFVWNFCEIIFLSSNPDLPVLPYLIDWVRINFDQSSKILPEVQQELPDLGQQCIDKVWKLIYTHVFHGRTREAAKLLPFVNPRPGNSHSNGVGTSASLKNKIEFMTELLEKKPRYNPRTGSFTDFESSWASWREECVNRLEQRVFYGNEQLTFICNVLCGNDEGFSEARTKNLLTWYEYLVMLINYRFPIIRPSALKGYARKVVSDFGLGDSLEPRDIILFHAMEYDIVNVLKEIQAVWNNPWYSTHFVDLIYAGGKFSEVTDVRIDYSSVPPLRTHFIIDYGTTIMEHKPIWQIGVPYFEALEEPLRKHLIGKCIERINPKTEMEAQKLVQIAGQFNLSSELSGICRKVAVDKLKCGQMQNALLWAIKAGDSSLTTHIVDQILFEGDCKIEASLLESLRNAIPCSDRLVFLSGFCDFRKLMDKKDYANAVGKLCQLIKEDMIPKRINHKIIQHLVTLHDKNVKFRANETTILMEFVHLRVGINKIEPADFTRLNMLLVCNRANEILTMFNNKTFKQ</sequence>
<comment type="similarity">
    <text evidence="2 9">Belongs to the nucleoporin Nup85 family.</text>
</comment>
<keyword evidence="11" id="KW-1185">Reference proteome</keyword>
<comment type="subcellular location">
    <subcellularLocation>
        <location evidence="1 9">Nucleus</location>
        <location evidence="1 9">Nuclear pore complex</location>
    </subcellularLocation>
</comment>
<proteinExistence type="inferred from homology"/>
<evidence type="ECO:0000256" key="2">
    <source>
        <dbReference type="ARBA" id="ARBA00005573"/>
    </source>
</evidence>
<name>A0A1D2MRZ2_ORCCI</name>
<keyword evidence="7 9" id="KW-0906">Nuclear pore complex</keyword>
<evidence type="ECO:0000256" key="1">
    <source>
        <dbReference type="ARBA" id="ARBA00004567"/>
    </source>
</evidence>
<evidence type="ECO:0000256" key="5">
    <source>
        <dbReference type="ARBA" id="ARBA00022927"/>
    </source>
</evidence>